<sequence>MEIPGLPEVGYASESDEKLEVGAFVRCTVHLMRELVSLPGESDEKAYRYVRCALAFAASLIRTQIWPLQATHLCRFYTQGPTEDWSPINISSDSETSNDEDEEGQTSGVPQRRIVGMPEEDEIAQEDIAYMLEGVNEEGNDRFHSEEGAEGE</sequence>
<name>A0ABQ0L7D7_MYCCL</name>
<dbReference type="EMBL" id="DF843108">
    <property type="protein sequence ID" value="GAT47060.1"/>
    <property type="molecule type" value="Genomic_DNA"/>
</dbReference>
<keyword evidence="3" id="KW-1185">Reference proteome</keyword>
<proteinExistence type="predicted"/>
<organism evidence="2 3">
    <name type="scientific">Mycena chlorophos</name>
    <name type="common">Agaric fungus</name>
    <name type="synonym">Agaricus chlorophos</name>
    <dbReference type="NCBI Taxonomy" id="658473"/>
    <lineage>
        <taxon>Eukaryota</taxon>
        <taxon>Fungi</taxon>
        <taxon>Dikarya</taxon>
        <taxon>Basidiomycota</taxon>
        <taxon>Agaricomycotina</taxon>
        <taxon>Agaricomycetes</taxon>
        <taxon>Agaricomycetidae</taxon>
        <taxon>Agaricales</taxon>
        <taxon>Marasmiineae</taxon>
        <taxon>Mycenaceae</taxon>
        <taxon>Mycena</taxon>
    </lineage>
</organism>
<feature type="region of interest" description="Disordered" evidence="1">
    <location>
        <begin position="80"/>
        <end position="120"/>
    </location>
</feature>
<reference evidence="2" key="1">
    <citation type="submission" date="2014-09" db="EMBL/GenBank/DDBJ databases">
        <title>Genome sequence of the luminous mushroom Mycena chlorophos for searching fungal bioluminescence genes.</title>
        <authorList>
            <person name="Tanaka Y."/>
            <person name="Kasuga D."/>
            <person name="Oba Y."/>
            <person name="Hase S."/>
            <person name="Sato K."/>
            <person name="Oba Y."/>
            <person name="Sakakibara Y."/>
        </authorList>
    </citation>
    <scope>NUCLEOTIDE SEQUENCE</scope>
</reference>
<protein>
    <submittedName>
        <fullName evidence="2">Uncharacterized protein</fullName>
    </submittedName>
</protein>
<evidence type="ECO:0000313" key="2">
    <source>
        <dbReference type="EMBL" id="GAT47060.1"/>
    </source>
</evidence>
<evidence type="ECO:0000313" key="3">
    <source>
        <dbReference type="Proteomes" id="UP000815677"/>
    </source>
</evidence>
<evidence type="ECO:0000256" key="1">
    <source>
        <dbReference type="SAM" id="MobiDB-lite"/>
    </source>
</evidence>
<accession>A0ABQ0L7D7</accession>
<gene>
    <name evidence="2" type="ORF">MCHLO_04544</name>
</gene>
<dbReference type="Proteomes" id="UP000815677">
    <property type="component" value="Unassembled WGS sequence"/>
</dbReference>